<feature type="compositionally biased region" description="Polar residues" evidence="5">
    <location>
        <begin position="262"/>
        <end position="273"/>
    </location>
</feature>
<dbReference type="Pfam" id="PF03110">
    <property type="entry name" value="SBP"/>
    <property type="match status" value="1"/>
</dbReference>
<feature type="region of interest" description="Disordered" evidence="5">
    <location>
        <begin position="193"/>
        <end position="232"/>
    </location>
</feature>
<keyword evidence="8" id="KW-1185">Reference proteome</keyword>
<protein>
    <recommendedName>
        <fullName evidence="6">SBP-type domain-containing protein</fullName>
    </recommendedName>
</protein>
<evidence type="ECO:0000313" key="7">
    <source>
        <dbReference type="EMBL" id="KAK4379946.1"/>
    </source>
</evidence>
<evidence type="ECO:0000256" key="2">
    <source>
        <dbReference type="ARBA" id="ARBA00022771"/>
    </source>
</evidence>
<dbReference type="GO" id="GO:0008270">
    <property type="term" value="F:zinc ion binding"/>
    <property type="evidence" value="ECO:0007669"/>
    <property type="project" value="UniProtKB-KW"/>
</dbReference>
<keyword evidence="1" id="KW-0479">Metal-binding</keyword>
<name>A0AAE1VW42_9SOLA</name>
<reference evidence="7" key="1">
    <citation type="submission" date="2023-12" db="EMBL/GenBank/DDBJ databases">
        <title>Genome assembly of Anisodus tanguticus.</title>
        <authorList>
            <person name="Wang Y.-J."/>
        </authorList>
    </citation>
    <scope>NUCLEOTIDE SEQUENCE</scope>
    <source>
        <strain evidence="7">KB-2021</strain>
        <tissue evidence="7">Leaf</tissue>
    </source>
</reference>
<feature type="compositionally biased region" description="Basic residues" evidence="5">
    <location>
        <begin position="193"/>
        <end position="203"/>
    </location>
</feature>
<evidence type="ECO:0000256" key="1">
    <source>
        <dbReference type="ARBA" id="ARBA00022723"/>
    </source>
</evidence>
<evidence type="ECO:0000313" key="8">
    <source>
        <dbReference type="Proteomes" id="UP001291623"/>
    </source>
</evidence>
<dbReference type="PANTHER" id="PTHR31251">
    <property type="entry name" value="SQUAMOSA PROMOTER-BINDING-LIKE PROTEIN 4"/>
    <property type="match status" value="1"/>
</dbReference>
<comment type="caution">
    <text evidence="7">The sequence shown here is derived from an EMBL/GenBank/DDBJ whole genome shotgun (WGS) entry which is preliminary data.</text>
</comment>
<dbReference type="InterPro" id="IPR004333">
    <property type="entry name" value="SBP_dom"/>
</dbReference>
<evidence type="ECO:0000256" key="4">
    <source>
        <dbReference type="PROSITE-ProRule" id="PRU00470"/>
    </source>
</evidence>
<dbReference type="SUPFAM" id="SSF103612">
    <property type="entry name" value="SBT domain"/>
    <property type="match status" value="1"/>
</dbReference>
<feature type="region of interest" description="Disordered" evidence="5">
    <location>
        <begin position="262"/>
        <end position="290"/>
    </location>
</feature>
<dbReference type="Pfam" id="PF26102">
    <property type="entry name" value="Ig_SPL7"/>
    <property type="match status" value="1"/>
</dbReference>
<dbReference type="AlphaFoldDB" id="A0AAE1VW42"/>
<gene>
    <name evidence="7" type="ORF">RND71_001808</name>
</gene>
<keyword evidence="2 4" id="KW-0863">Zinc-finger</keyword>
<organism evidence="7 8">
    <name type="scientific">Anisodus tanguticus</name>
    <dbReference type="NCBI Taxonomy" id="243964"/>
    <lineage>
        <taxon>Eukaryota</taxon>
        <taxon>Viridiplantae</taxon>
        <taxon>Streptophyta</taxon>
        <taxon>Embryophyta</taxon>
        <taxon>Tracheophyta</taxon>
        <taxon>Spermatophyta</taxon>
        <taxon>Magnoliopsida</taxon>
        <taxon>eudicotyledons</taxon>
        <taxon>Gunneridae</taxon>
        <taxon>Pentapetalae</taxon>
        <taxon>asterids</taxon>
        <taxon>lamiids</taxon>
        <taxon>Solanales</taxon>
        <taxon>Solanaceae</taxon>
        <taxon>Solanoideae</taxon>
        <taxon>Hyoscyameae</taxon>
        <taxon>Anisodus</taxon>
    </lineage>
</organism>
<accession>A0AAE1VW42</accession>
<sequence>MHNQGSSSSPSQTGAPTQLSYTQMISDDPTAFDWSDFLEFNLDEQLTINFDDPLHHPPDPEPEPEPEPAAPVIVSDKDAGRIRKRDPRLVCSNFLAGRIPCACPELDEKMEEEEELAEIGPGKKRARTVRASNGAGARCQVPDCEADIRFSCLEVPLTDISVVAFISVLVLSVFMFHILLDFDEGKRSCRRKLERHNNRRRRKATDSSKTSVEKESQQVTTADDVSDDDDIVKDSSQLGEKEILLESEGNVPICSTQGIQNNQSDSFTASGDTQVDAEKENSKNSHSPSYYDNKSAFSSVCPTGRISFKLYDWNPAEFPRRLRHQIFQWLASMPVELEGYIRPGCTILTVFVAMPIFKWGKLLEDPAAHLYELIASPGNMLSGRGSFLVYLNNMVFRVTKGGNSVVKVKLKGPAPKLKSIHPTCFEAGKPMEFFACGSNLMQPRFRFLVSFGGRYLGNDINVTPSGCKIEGDSSSMEHQLLKIHVPRTEADLFGPAFVEVENESGLSNFIPILIAQKDICAEMEEIQRKFCSEGSESTAVCFPCEASTSRKSEFSEFMMDVAWLLREPSSETVQILASVQMQRFNYLLNILMESRSTIILKRVLSYFENMVKRNMLAGITDAEMRRFQRNIHEKNNLLKERLHLKEYFAGDSGQIMQEANTSSQIFQNHMQSVFPVINQETEVVPHNHNIEFGSNYWERTSTVPLLDAEVALRVKEKSGKSCGFLVGKTVLTSRTLVFLITGFASAVAEYRCDLHCLGPLSWLVLYDIHMFATTASQEIGQIFLYLPQLQLKKLDSMEL</sequence>
<dbReference type="GO" id="GO:0003677">
    <property type="term" value="F:DNA binding"/>
    <property type="evidence" value="ECO:0007669"/>
    <property type="project" value="InterPro"/>
</dbReference>
<feature type="region of interest" description="Disordered" evidence="5">
    <location>
        <begin position="49"/>
        <end position="71"/>
    </location>
</feature>
<keyword evidence="3" id="KW-0862">Zinc</keyword>
<dbReference type="Proteomes" id="UP001291623">
    <property type="component" value="Unassembled WGS sequence"/>
</dbReference>
<feature type="region of interest" description="Disordered" evidence="5">
    <location>
        <begin position="1"/>
        <end position="24"/>
    </location>
</feature>
<dbReference type="GO" id="GO:0005634">
    <property type="term" value="C:nucleus"/>
    <property type="evidence" value="ECO:0007669"/>
    <property type="project" value="InterPro"/>
</dbReference>
<feature type="domain" description="SBP-type" evidence="6">
    <location>
        <begin position="136"/>
        <end position="203"/>
    </location>
</feature>
<evidence type="ECO:0000256" key="3">
    <source>
        <dbReference type="ARBA" id="ARBA00022833"/>
    </source>
</evidence>
<evidence type="ECO:0000259" key="6">
    <source>
        <dbReference type="PROSITE" id="PS51141"/>
    </source>
</evidence>
<proteinExistence type="predicted"/>
<dbReference type="InterPro" id="IPR044817">
    <property type="entry name" value="SBP-like"/>
</dbReference>
<dbReference type="PROSITE" id="PS51141">
    <property type="entry name" value="ZF_SBP"/>
    <property type="match status" value="1"/>
</dbReference>
<dbReference type="PANTHER" id="PTHR31251:SF108">
    <property type="entry name" value="SQUAMOSA PROMOTER-BINDING-LIKE PROTEIN 7"/>
    <property type="match status" value="1"/>
</dbReference>
<evidence type="ECO:0000256" key="5">
    <source>
        <dbReference type="SAM" id="MobiDB-lite"/>
    </source>
</evidence>
<dbReference type="InterPro" id="IPR036893">
    <property type="entry name" value="SBP_sf"/>
</dbReference>
<dbReference type="EMBL" id="JAVYJV010000001">
    <property type="protein sequence ID" value="KAK4379946.1"/>
    <property type="molecule type" value="Genomic_DNA"/>
</dbReference>